<accession>A0A5B7CQD8</accession>
<evidence type="ECO:0000313" key="3">
    <source>
        <dbReference type="Proteomes" id="UP000324222"/>
    </source>
</evidence>
<feature type="region of interest" description="Disordered" evidence="1">
    <location>
        <begin position="57"/>
        <end position="78"/>
    </location>
</feature>
<organism evidence="2 3">
    <name type="scientific">Portunus trituberculatus</name>
    <name type="common">Swimming crab</name>
    <name type="synonym">Neptunus trituberculatus</name>
    <dbReference type="NCBI Taxonomy" id="210409"/>
    <lineage>
        <taxon>Eukaryota</taxon>
        <taxon>Metazoa</taxon>
        <taxon>Ecdysozoa</taxon>
        <taxon>Arthropoda</taxon>
        <taxon>Crustacea</taxon>
        <taxon>Multicrustacea</taxon>
        <taxon>Malacostraca</taxon>
        <taxon>Eumalacostraca</taxon>
        <taxon>Eucarida</taxon>
        <taxon>Decapoda</taxon>
        <taxon>Pleocyemata</taxon>
        <taxon>Brachyura</taxon>
        <taxon>Eubrachyura</taxon>
        <taxon>Portunoidea</taxon>
        <taxon>Portunidae</taxon>
        <taxon>Portuninae</taxon>
        <taxon>Portunus</taxon>
    </lineage>
</organism>
<keyword evidence="3" id="KW-1185">Reference proteome</keyword>
<evidence type="ECO:0000256" key="1">
    <source>
        <dbReference type="SAM" id="MobiDB-lite"/>
    </source>
</evidence>
<dbReference type="AlphaFoldDB" id="A0A5B7CQD8"/>
<gene>
    <name evidence="2" type="ORF">E2C01_004011</name>
</gene>
<reference evidence="2 3" key="1">
    <citation type="submission" date="2019-05" db="EMBL/GenBank/DDBJ databases">
        <title>Another draft genome of Portunus trituberculatus and its Hox gene families provides insights of decapod evolution.</title>
        <authorList>
            <person name="Jeong J.-H."/>
            <person name="Song I."/>
            <person name="Kim S."/>
            <person name="Choi T."/>
            <person name="Kim D."/>
            <person name="Ryu S."/>
            <person name="Kim W."/>
        </authorList>
    </citation>
    <scope>NUCLEOTIDE SEQUENCE [LARGE SCALE GENOMIC DNA]</scope>
    <source>
        <tissue evidence="2">Muscle</tissue>
    </source>
</reference>
<protein>
    <submittedName>
        <fullName evidence="2">Uncharacterized protein</fullName>
    </submittedName>
</protein>
<sequence>MLVLSAVFYVRARLSRNHELHQRILSLSYPPNSTRDLHSTRLNLRLRASVRYTARKAHVSDSPTAKDGGTVALATSHS</sequence>
<name>A0A5B7CQD8_PORTR</name>
<dbReference type="EMBL" id="VSRR010000159">
    <property type="protein sequence ID" value="MPC11348.1"/>
    <property type="molecule type" value="Genomic_DNA"/>
</dbReference>
<proteinExistence type="predicted"/>
<evidence type="ECO:0000313" key="2">
    <source>
        <dbReference type="EMBL" id="MPC11348.1"/>
    </source>
</evidence>
<dbReference type="Proteomes" id="UP000324222">
    <property type="component" value="Unassembled WGS sequence"/>
</dbReference>
<comment type="caution">
    <text evidence="2">The sequence shown here is derived from an EMBL/GenBank/DDBJ whole genome shotgun (WGS) entry which is preliminary data.</text>
</comment>